<sequence length="357" mass="40794">MKARHDRMKARDRDLHAYWSKAMQNGLQGSCWKSKKHSSVVVSCTDSKYMALLGGSGEAIWLKDLLHDLGRDQVEPIFIKTKYIHDYFHYIKEQLERETIQLEHVSTSQQIFTKPLEKKAFICSAQDPKHLLSSRFSKLSIDFLVTVFLSDKVETYLPCEGKLANEIQPLLYQPREDHSSYTFTVTPVCCFHATSMTNLHHQLKFDVKLRTTILVTVGLLLATTPDASNASRGGNPTGASVDLINSLNDSVTVHCWSKDTDFGATTLYPNTNYYWKFHPNIFGRTVFTCTFSWRDKRQQFAVWEGSYHDDRLPCCMKGPCNFKICGNGIYNALTVETDQNGPAESWEFYKSWLPVAT</sequence>
<comment type="subcellular location">
    <subcellularLocation>
        <location evidence="1">Secreted</location>
    </subcellularLocation>
</comment>
<reference evidence="6 8" key="1">
    <citation type="journal article" date="2008" name="Science">
        <title>The Physcomitrella genome reveals evolutionary insights into the conquest of land by plants.</title>
        <authorList>
            <person name="Rensing S."/>
            <person name="Lang D."/>
            <person name="Zimmer A."/>
            <person name="Terry A."/>
            <person name="Salamov A."/>
            <person name="Shapiro H."/>
            <person name="Nishiyama T."/>
            <person name="Perroud P.-F."/>
            <person name="Lindquist E."/>
            <person name="Kamisugi Y."/>
            <person name="Tanahashi T."/>
            <person name="Sakakibara K."/>
            <person name="Fujita T."/>
            <person name="Oishi K."/>
            <person name="Shin-I T."/>
            <person name="Kuroki Y."/>
            <person name="Toyoda A."/>
            <person name="Suzuki Y."/>
            <person name="Hashimoto A."/>
            <person name="Yamaguchi K."/>
            <person name="Sugano A."/>
            <person name="Kohara Y."/>
            <person name="Fujiyama A."/>
            <person name="Anterola A."/>
            <person name="Aoki S."/>
            <person name="Ashton N."/>
            <person name="Barbazuk W.B."/>
            <person name="Barker E."/>
            <person name="Bennetzen J."/>
            <person name="Bezanilla M."/>
            <person name="Blankenship R."/>
            <person name="Cho S.H."/>
            <person name="Dutcher S."/>
            <person name="Estelle M."/>
            <person name="Fawcett J.A."/>
            <person name="Gundlach H."/>
            <person name="Hanada K."/>
            <person name="Heyl A."/>
            <person name="Hicks K.A."/>
            <person name="Hugh J."/>
            <person name="Lohr M."/>
            <person name="Mayer K."/>
            <person name="Melkozernov A."/>
            <person name="Murata T."/>
            <person name="Nelson D."/>
            <person name="Pils B."/>
            <person name="Prigge M."/>
            <person name="Reiss B."/>
            <person name="Renner T."/>
            <person name="Rombauts S."/>
            <person name="Rushton P."/>
            <person name="Sanderfoot A."/>
            <person name="Schween G."/>
            <person name="Shiu S.-H."/>
            <person name="Stueber K."/>
            <person name="Theodoulou F.L."/>
            <person name="Tu H."/>
            <person name="Van de Peer Y."/>
            <person name="Verrier P.J."/>
            <person name="Waters E."/>
            <person name="Wood A."/>
            <person name="Yang L."/>
            <person name="Cove D."/>
            <person name="Cuming A."/>
            <person name="Hasebe M."/>
            <person name="Lucas S."/>
            <person name="Mishler D.B."/>
            <person name="Reski R."/>
            <person name="Grigoriev I."/>
            <person name="Quatrano R.S."/>
            <person name="Boore J.L."/>
        </authorList>
    </citation>
    <scope>NUCLEOTIDE SEQUENCE [LARGE SCALE GENOMIC DNA]</scope>
    <source>
        <strain evidence="7 8">cv. Gransden 2004</strain>
    </source>
</reference>
<evidence type="ECO:0008006" key="9">
    <source>
        <dbReference type="Google" id="ProtNLM"/>
    </source>
</evidence>
<gene>
    <name evidence="6" type="ORF">PHYPA_028327</name>
</gene>
<dbReference type="Proteomes" id="UP000006727">
    <property type="component" value="Chromosome 23"/>
</dbReference>
<dbReference type="EnsemblPlants" id="Pp3c23_19990V3.1">
    <property type="protein sequence ID" value="Pp3c23_19990V3.1"/>
    <property type="gene ID" value="Pp3c23_19990"/>
</dbReference>
<evidence type="ECO:0000313" key="8">
    <source>
        <dbReference type="Proteomes" id="UP000006727"/>
    </source>
</evidence>
<reference evidence="7" key="3">
    <citation type="submission" date="2020-12" db="UniProtKB">
        <authorList>
            <consortium name="EnsemblPlants"/>
        </authorList>
    </citation>
    <scope>IDENTIFICATION</scope>
</reference>
<dbReference type="PaxDb" id="3218-PP1S49_108V6.1"/>
<dbReference type="GO" id="GO:0060320">
    <property type="term" value="P:rejection of self pollen"/>
    <property type="evidence" value="ECO:0007669"/>
    <property type="project" value="UniProtKB-KW"/>
</dbReference>
<reference evidence="6 8" key="2">
    <citation type="journal article" date="2018" name="Plant J.">
        <title>The Physcomitrella patens chromosome-scale assembly reveals moss genome structure and evolution.</title>
        <authorList>
            <person name="Lang D."/>
            <person name="Ullrich K.K."/>
            <person name="Murat F."/>
            <person name="Fuchs J."/>
            <person name="Jenkins J."/>
            <person name="Haas F.B."/>
            <person name="Piednoel M."/>
            <person name="Gundlach H."/>
            <person name="Van Bel M."/>
            <person name="Meyberg R."/>
            <person name="Vives C."/>
            <person name="Morata J."/>
            <person name="Symeonidi A."/>
            <person name="Hiss M."/>
            <person name="Muchero W."/>
            <person name="Kamisugi Y."/>
            <person name="Saleh O."/>
            <person name="Blanc G."/>
            <person name="Decker E.L."/>
            <person name="van Gessel N."/>
            <person name="Grimwood J."/>
            <person name="Hayes R.D."/>
            <person name="Graham S.W."/>
            <person name="Gunter L.E."/>
            <person name="McDaniel S.F."/>
            <person name="Hoernstein S.N.W."/>
            <person name="Larsson A."/>
            <person name="Li F.W."/>
            <person name="Perroud P.F."/>
            <person name="Phillips J."/>
            <person name="Ranjan P."/>
            <person name="Rokshar D.S."/>
            <person name="Rothfels C.J."/>
            <person name="Schneider L."/>
            <person name="Shu S."/>
            <person name="Stevenson D.W."/>
            <person name="Thummler F."/>
            <person name="Tillich M."/>
            <person name="Villarreal Aguilar J.C."/>
            <person name="Widiez T."/>
            <person name="Wong G.K."/>
            <person name="Wymore A."/>
            <person name="Zhang Y."/>
            <person name="Zimmer A.D."/>
            <person name="Quatrano R.S."/>
            <person name="Mayer K.F.X."/>
            <person name="Goodstein D."/>
            <person name="Casacuberta J.M."/>
            <person name="Vandepoele K."/>
            <person name="Reski R."/>
            <person name="Cuming A.C."/>
            <person name="Tuskan G.A."/>
            <person name="Maumus F."/>
            <person name="Salse J."/>
            <person name="Schmutz J."/>
            <person name="Rensing S.A."/>
        </authorList>
    </citation>
    <scope>NUCLEOTIDE SEQUENCE [LARGE SCALE GENOMIC DNA]</scope>
    <source>
        <strain evidence="7 8">cv. Gransden 2004</strain>
    </source>
</reference>
<dbReference type="GO" id="GO:0005576">
    <property type="term" value="C:extracellular region"/>
    <property type="evidence" value="ECO:0007669"/>
    <property type="project" value="UniProtKB-SubCell"/>
</dbReference>
<keyword evidence="8" id="KW-1185">Reference proteome</keyword>
<dbReference type="Gramene" id="Pp3c23_19990V3.1">
    <property type="protein sequence ID" value="Pp3c23_19990V3.1"/>
    <property type="gene ID" value="Pp3c23_19990"/>
</dbReference>
<organism evidence="6">
    <name type="scientific">Physcomitrium patens</name>
    <name type="common">Spreading-leaved earth moss</name>
    <name type="synonym">Physcomitrella patens</name>
    <dbReference type="NCBI Taxonomy" id="3218"/>
    <lineage>
        <taxon>Eukaryota</taxon>
        <taxon>Viridiplantae</taxon>
        <taxon>Streptophyta</taxon>
        <taxon>Embryophyta</taxon>
        <taxon>Bryophyta</taxon>
        <taxon>Bryophytina</taxon>
        <taxon>Bryopsida</taxon>
        <taxon>Funariidae</taxon>
        <taxon>Funariales</taxon>
        <taxon>Funariaceae</taxon>
        <taxon>Physcomitrium</taxon>
    </lineage>
</organism>
<evidence type="ECO:0000256" key="2">
    <source>
        <dbReference type="ARBA" id="ARBA00005581"/>
    </source>
</evidence>
<dbReference type="Pfam" id="PF05938">
    <property type="entry name" value="Self-incomp_S1"/>
    <property type="match status" value="1"/>
</dbReference>
<dbReference type="InterPro" id="IPR010264">
    <property type="entry name" value="Self-incomp_S1"/>
</dbReference>
<evidence type="ECO:0000256" key="4">
    <source>
        <dbReference type="ARBA" id="ARBA00022525"/>
    </source>
</evidence>
<keyword evidence="5" id="KW-0732">Signal</keyword>
<keyword evidence="4" id="KW-0964">Secreted</keyword>
<dbReference type="PANTHER" id="PTHR31232:SF18">
    <property type="entry name" value="S-PROTEIN HOMOLOG"/>
    <property type="match status" value="1"/>
</dbReference>
<keyword evidence="3" id="KW-0713">Self-incompatibility</keyword>
<evidence type="ECO:0000313" key="6">
    <source>
        <dbReference type="EMBL" id="PNR29633.1"/>
    </source>
</evidence>
<proteinExistence type="inferred from homology"/>
<dbReference type="EMBL" id="ABEU02000023">
    <property type="protein sequence ID" value="PNR29633.1"/>
    <property type="molecule type" value="Genomic_DNA"/>
</dbReference>
<evidence type="ECO:0000256" key="1">
    <source>
        <dbReference type="ARBA" id="ARBA00004613"/>
    </source>
</evidence>
<dbReference type="CDD" id="cd09272">
    <property type="entry name" value="RNase_HI_RT_Ty1"/>
    <property type="match status" value="1"/>
</dbReference>
<evidence type="ECO:0000256" key="5">
    <source>
        <dbReference type="ARBA" id="ARBA00022729"/>
    </source>
</evidence>
<comment type="similarity">
    <text evidence="2">Belongs to the plant self-incompatibility (S1) protein family.</text>
</comment>
<dbReference type="AlphaFoldDB" id="A0A2K1IK40"/>
<evidence type="ECO:0000313" key="7">
    <source>
        <dbReference type="EnsemblPlants" id="Pp3c23_19990V3.1"/>
    </source>
</evidence>
<dbReference type="InParanoid" id="A0A2K1IK40"/>
<accession>A0A2K1IK40</accession>
<dbReference type="PANTHER" id="PTHR31232">
    <property type="match status" value="1"/>
</dbReference>
<name>A0A2K1IK40_PHYPA</name>
<protein>
    <recommendedName>
        <fullName evidence="9">S-protein homolog</fullName>
    </recommendedName>
</protein>
<evidence type="ECO:0000256" key="3">
    <source>
        <dbReference type="ARBA" id="ARBA00022471"/>
    </source>
</evidence>